<dbReference type="OMA" id="IIHPRAN"/>
<feature type="region of interest" description="Disordered" evidence="5">
    <location>
        <begin position="1"/>
        <end position="27"/>
    </location>
</feature>
<organism evidence="7 8">
    <name type="scientific">Blomia tropicalis</name>
    <name type="common">Mite</name>
    <dbReference type="NCBI Taxonomy" id="40697"/>
    <lineage>
        <taxon>Eukaryota</taxon>
        <taxon>Metazoa</taxon>
        <taxon>Ecdysozoa</taxon>
        <taxon>Arthropoda</taxon>
        <taxon>Chelicerata</taxon>
        <taxon>Arachnida</taxon>
        <taxon>Acari</taxon>
        <taxon>Acariformes</taxon>
        <taxon>Sarcoptiformes</taxon>
        <taxon>Astigmata</taxon>
        <taxon>Glycyphagoidea</taxon>
        <taxon>Echimyopodidae</taxon>
        <taxon>Blomia</taxon>
    </lineage>
</organism>
<dbReference type="GO" id="GO:0003713">
    <property type="term" value="F:transcription coactivator activity"/>
    <property type="evidence" value="ECO:0007669"/>
    <property type="project" value="TreeGrafter"/>
</dbReference>
<dbReference type="SMART" id="SM00456">
    <property type="entry name" value="WW"/>
    <property type="match status" value="2"/>
</dbReference>
<evidence type="ECO:0000256" key="4">
    <source>
        <dbReference type="ARBA" id="ARBA00023242"/>
    </source>
</evidence>
<dbReference type="EMBL" id="JAPWDV010000001">
    <property type="protein sequence ID" value="KAJ6225490.1"/>
    <property type="molecule type" value="Genomic_DNA"/>
</dbReference>
<feature type="region of interest" description="Disordered" evidence="5">
    <location>
        <begin position="329"/>
        <end position="352"/>
    </location>
</feature>
<dbReference type="SUPFAM" id="SSF51045">
    <property type="entry name" value="WW domain"/>
    <property type="match status" value="2"/>
</dbReference>
<dbReference type="Gene3D" id="6.20.430.10">
    <property type="match status" value="1"/>
</dbReference>
<evidence type="ECO:0000313" key="7">
    <source>
        <dbReference type="EMBL" id="KAJ6225490.1"/>
    </source>
</evidence>
<dbReference type="GO" id="GO:0045944">
    <property type="term" value="P:positive regulation of transcription by RNA polymerase II"/>
    <property type="evidence" value="ECO:0007669"/>
    <property type="project" value="TreeGrafter"/>
</dbReference>
<evidence type="ECO:0000256" key="5">
    <source>
        <dbReference type="SAM" id="MobiDB-lite"/>
    </source>
</evidence>
<accession>A0A9Q0RT94</accession>
<sequence length="507" mass="55939">MKSDPDKTNVSMESNDALSNGGDMSASGGAIVRVESAAGEGLDELFKAVINGDAQCRLPQQVPMRQRRLPPSFFRPPSASSSTNSVNHSRESSLDGGYQSSQTAATPTTQTTPVNKVMGFTSGLQIIHPRANSSPAALTPAAANNGTQQPTSFNANDLKGSINNVPTNGTHFRQMSYDIESIRLPDGWEVSYTPNGERYFLNHKEKTTTWEDPRKMIVEDMIRRSTGNLQQGQTQPIIHQQQPSVEQTLSYIDPSTVPLPDGWELARTPTGDIYFINHMEQSTTWFHPSIPRNLQLKRCQNENRSEAPPPFQSNSNIPPELVAALKNMNCQTNNGNNNNNPLDHSLKSQQQNNQNLRDLELERERMRQRQEELLQNNLLSSNSSNILLSSSTDANGHGSPFLRNECHSRQESADSGLDLGNSSYSMPHTPDDFLRVANSNSNGPTNVASSGQPMSTIADDVTFESMQISGLDLDSESMDFMQGLDMDLLSNVEELLNSNKDNIMTWL</sequence>
<dbReference type="PROSITE" id="PS01159">
    <property type="entry name" value="WW_DOMAIN_1"/>
    <property type="match status" value="2"/>
</dbReference>
<feature type="compositionally biased region" description="Polar residues" evidence="5">
    <location>
        <begin position="8"/>
        <end position="18"/>
    </location>
</feature>
<dbReference type="Gene3D" id="2.20.70.10">
    <property type="match status" value="2"/>
</dbReference>
<dbReference type="AlphaFoldDB" id="A0A9Q0RT94"/>
<feature type="domain" description="WW" evidence="6">
    <location>
        <begin position="257"/>
        <end position="290"/>
    </location>
</feature>
<dbReference type="PANTHER" id="PTHR17616">
    <property type="entry name" value="YES-ASSOCIATED PROTEIN YAP1 FAMILY MEMBER"/>
    <property type="match status" value="1"/>
</dbReference>
<dbReference type="InterPro" id="IPR001202">
    <property type="entry name" value="WW_dom"/>
</dbReference>
<gene>
    <name evidence="7" type="ORF">RDWZM_004035</name>
</gene>
<reference evidence="7" key="1">
    <citation type="submission" date="2022-12" db="EMBL/GenBank/DDBJ databases">
        <title>Genome assemblies of Blomia tropicalis.</title>
        <authorList>
            <person name="Cui Y."/>
        </authorList>
    </citation>
    <scope>NUCLEOTIDE SEQUENCE</scope>
    <source>
        <tissue evidence="7">Adult mites</tissue>
    </source>
</reference>
<comment type="subcellular location">
    <subcellularLocation>
        <location evidence="2">Cytoplasm</location>
    </subcellularLocation>
    <subcellularLocation>
        <location evidence="1">Nucleus</location>
    </subcellularLocation>
</comment>
<feature type="region of interest" description="Disordered" evidence="5">
    <location>
        <begin position="61"/>
        <end position="115"/>
    </location>
</feature>
<evidence type="ECO:0000259" key="6">
    <source>
        <dbReference type="PROSITE" id="PS50020"/>
    </source>
</evidence>
<feature type="compositionally biased region" description="Low complexity" evidence="5">
    <location>
        <begin position="69"/>
        <end position="87"/>
    </location>
</feature>
<comment type="caution">
    <text evidence="7">The sequence shown here is derived from an EMBL/GenBank/DDBJ whole genome shotgun (WGS) entry which is preliminary data.</text>
</comment>
<feature type="region of interest" description="Disordered" evidence="5">
    <location>
        <begin position="398"/>
        <end position="420"/>
    </location>
</feature>
<keyword evidence="4" id="KW-0539">Nucleus</keyword>
<dbReference type="PROSITE" id="PS50020">
    <property type="entry name" value="WW_DOMAIN_2"/>
    <property type="match status" value="2"/>
</dbReference>
<keyword evidence="8" id="KW-1185">Reference proteome</keyword>
<feature type="compositionally biased region" description="Low complexity" evidence="5">
    <location>
        <begin position="329"/>
        <end position="340"/>
    </location>
</feature>
<proteinExistence type="predicted"/>
<dbReference type="GO" id="GO:0005634">
    <property type="term" value="C:nucleus"/>
    <property type="evidence" value="ECO:0007669"/>
    <property type="project" value="UniProtKB-SubCell"/>
</dbReference>
<dbReference type="Proteomes" id="UP001142055">
    <property type="component" value="Chromosome 1"/>
</dbReference>
<evidence type="ECO:0000256" key="1">
    <source>
        <dbReference type="ARBA" id="ARBA00004123"/>
    </source>
</evidence>
<evidence type="ECO:0000256" key="3">
    <source>
        <dbReference type="ARBA" id="ARBA00022490"/>
    </source>
</evidence>
<feature type="compositionally biased region" description="Low complexity" evidence="5">
    <location>
        <begin position="100"/>
        <end position="113"/>
    </location>
</feature>
<dbReference type="Pfam" id="PF00397">
    <property type="entry name" value="WW"/>
    <property type="match status" value="2"/>
</dbReference>
<dbReference type="GO" id="GO:0005737">
    <property type="term" value="C:cytoplasm"/>
    <property type="evidence" value="ECO:0007669"/>
    <property type="project" value="UniProtKB-SubCell"/>
</dbReference>
<dbReference type="CDD" id="cd00201">
    <property type="entry name" value="WW"/>
    <property type="match status" value="2"/>
</dbReference>
<dbReference type="InterPro" id="IPR036020">
    <property type="entry name" value="WW_dom_sf"/>
</dbReference>
<feature type="domain" description="WW" evidence="6">
    <location>
        <begin position="182"/>
        <end position="215"/>
    </location>
</feature>
<name>A0A9Q0RT94_BLOTA</name>
<dbReference type="PANTHER" id="PTHR17616:SF8">
    <property type="entry name" value="TRANSCRIPTIONAL COACTIVATOR YORKIE"/>
    <property type="match status" value="1"/>
</dbReference>
<keyword evidence="3" id="KW-0963">Cytoplasm</keyword>
<dbReference type="GO" id="GO:0035329">
    <property type="term" value="P:hippo signaling"/>
    <property type="evidence" value="ECO:0007669"/>
    <property type="project" value="TreeGrafter"/>
</dbReference>
<dbReference type="InterPro" id="IPR051583">
    <property type="entry name" value="YAP1"/>
</dbReference>
<evidence type="ECO:0000313" key="8">
    <source>
        <dbReference type="Proteomes" id="UP001142055"/>
    </source>
</evidence>
<protein>
    <recommendedName>
        <fullName evidence="6">WW domain-containing protein</fullName>
    </recommendedName>
</protein>
<evidence type="ECO:0000256" key="2">
    <source>
        <dbReference type="ARBA" id="ARBA00004496"/>
    </source>
</evidence>
<feature type="region of interest" description="Disordered" evidence="5">
    <location>
        <begin position="133"/>
        <end position="157"/>
    </location>
</feature>